<dbReference type="AlphaFoldDB" id="A0A4Y9YVJ7"/>
<dbReference type="Gene3D" id="1.20.930.20">
    <property type="entry name" value="Adaptor protein Cbl, N-terminal domain"/>
    <property type="match status" value="1"/>
</dbReference>
<dbReference type="CDD" id="cd21037">
    <property type="entry name" value="MLKL_NTD"/>
    <property type="match status" value="1"/>
</dbReference>
<proteinExistence type="predicted"/>
<reference evidence="1 2" key="1">
    <citation type="submission" date="2019-02" db="EMBL/GenBank/DDBJ databases">
        <title>Genome sequencing of the rare red list fungi Dentipellis fragilis.</title>
        <authorList>
            <person name="Buettner E."/>
            <person name="Kellner H."/>
        </authorList>
    </citation>
    <scope>NUCLEOTIDE SEQUENCE [LARGE SCALE GENOMIC DNA]</scope>
    <source>
        <strain evidence="1 2">DSM 105465</strain>
    </source>
</reference>
<dbReference type="InterPro" id="IPR036537">
    <property type="entry name" value="Adaptor_Cbl_N_dom_sf"/>
</dbReference>
<organism evidence="1 2">
    <name type="scientific">Dentipellis fragilis</name>
    <dbReference type="NCBI Taxonomy" id="205917"/>
    <lineage>
        <taxon>Eukaryota</taxon>
        <taxon>Fungi</taxon>
        <taxon>Dikarya</taxon>
        <taxon>Basidiomycota</taxon>
        <taxon>Agaricomycotina</taxon>
        <taxon>Agaricomycetes</taxon>
        <taxon>Russulales</taxon>
        <taxon>Hericiaceae</taxon>
        <taxon>Dentipellis</taxon>
    </lineage>
</organism>
<name>A0A4Y9YVJ7_9AGAM</name>
<sequence>MKANDHTCDGLVQSATRIVAFLRDEVINGNQDVRENLRRPLEKMNSALEEVHSFIHNYAGMNATRRLLKRDDIEHEIAQHTAGLDQALALFTAAAPIHVLNIVLEDHANTRVGDVRGERGHPEGQSYPPGLPIPQIPISSTPAPGLPADCRGCANRPAGCTITNREFLAYTRRMPLPEVDRRVIEERDAREYKTNLKHGFDQSLTVPLWNPVPVQVGAVGYFSESEGTFITFFNALDPLHTSDGHASYIYSLAKDKVKIVEEKIRKFTHLRRGVGYVESHMCAPERGETLTNVARSQTFNSSAEMYVEKGTYRHFKDLNKPQQWLRDYGDDIERIYGKQIGVAKNDIILVTGTLDARDYALLVKHDRPSRQAGHFLISCTPCPLTLF</sequence>
<dbReference type="EMBL" id="SEOQ01000232">
    <property type="protein sequence ID" value="TFY66606.1"/>
    <property type="molecule type" value="Genomic_DNA"/>
</dbReference>
<comment type="caution">
    <text evidence="1">The sequence shown here is derived from an EMBL/GenBank/DDBJ whole genome shotgun (WGS) entry which is preliminary data.</text>
</comment>
<dbReference type="Proteomes" id="UP000298327">
    <property type="component" value="Unassembled WGS sequence"/>
</dbReference>
<protein>
    <submittedName>
        <fullName evidence="1">Uncharacterized protein</fullName>
    </submittedName>
</protein>
<evidence type="ECO:0000313" key="1">
    <source>
        <dbReference type="EMBL" id="TFY66606.1"/>
    </source>
</evidence>
<gene>
    <name evidence="1" type="ORF">EVG20_g4476</name>
</gene>
<evidence type="ECO:0000313" key="2">
    <source>
        <dbReference type="Proteomes" id="UP000298327"/>
    </source>
</evidence>
<dbReference type="OrthoDB" id="1668230at2759"/>
<dbReference type="InterPro" id="IPR059179">
    <property type="entry name" value="MLKL-like_MCAfunc"/>
</dbReference>
<accession>A0A4Y9YVJ7</accession>
<dbReference type="GO" id="GO:0007166">
    <property type="term" value="P:cell surface receptor signaling pathway"/>
    <property type="evidence" value="ECO:0007669"/>
    <property type="project" value="InterPro"/>
</dbReference>
<keyword evidence="2" id="KW-1185">Reference proteome</keyword>